<keyword evidence="5" id="KW-0067">ATP-binding</keyword>
<dbReference type="InterPro" id="IPR050306">
    <property type="entry name" value="PfkB_Carbo_kinase"/>
</dbReference>
<evidence type="ECO:0000256" key="4">
    <source>
        <dbReference type="ARBA" id="ARBA00022777"/>
    </source>
</evidence>
<keyword evidence="8" id="KW-1185">Reference proteome</keyword>
<evidence type="ECO:0000313" key="7">
    <source>
        <dbReference type="EMBL" id="PRY46475.1"/>
    </source>
</evidence>
<reference evidence="7 8" key="1">
    <citation type="submission" date="2018-03" db="EMBL/GenBank/DDBJ databases">
        <title>Genomic Encyclopedia of Archaeal and Bacterial Type Strains, Phase II (KMG-II): from individual species to whole genera.</title>
        <authorList>
            <person name="Goeker M."/>
        </authorList>
    </citation>
    <scope>NUCLEOTIDE SEQUENCE [LARGE SCALE GENOMIC DNA]</scope>
    <source>
        <strain evidence="7 8">DSM 44720</strain>
    </source>
</reference>
<sequence>MIVVAGEALVDLVPSPSAAAGRLADLMPRLGGGPYNVAIAAGRLDAPTAFLSRVSTDLYGEAMIDRLHDSNVATDLVQRGPEPTTLAVVGIGPDGSARYSFYVEGTADRLVTDPGPLADDVTAVSFGTLSLVLEPGASAYEEVLRREAARGALTVLDPNIRAVLIPDPAAYRERFAAWLPHVGLLKVSVEDARWLADLPEDASEDAVLEVARTWREAGPAAIVLTRGGDGLAVLTGAGEVLRVPPREVSVVDTIGAGDTVQGALIAWLHQHDALTTAAVAELAPERWVEALTYAGTAAAFTCTRAGAEPPYTQELKDFME</sequence>
<evidence type="ECO:0000256" key="1">
    <source>
        <dbReference type="ARBA" id="ARBA00010688"/>
    </source>
</evidence>
<dbReference type="PANTHER" id="PTHR43085">
    <property type="entry name" value="HEXOKINASE FAMILY MEMBER"/>
    <property type="match status" value="1"/>
</dbReference>
<feature type="domain" description="Carbohydrate kinase PfkB" evidence="6">
    <location>
        <begin position="2"/>
        <end position="310"/>
    </location>
</feature>
<comment type="caution">
    <text evidence="7">The sequence shown here is derived from an EMBL/GenBank/DDBJ whole genome shotgun (WGS) entry which is preliminary data.</text>
</comment>
<evidence type="ECO:0000256" key="5">
    <source>
        <dbReference type="ARBA" id="ARBA00022840"/>
    </source>
</evidence>
<dbReference type="CDD" id="cd01167">
    <property type="entry name" value="bac_FRK"/>
    <property type="match status" value="1"/>
</dbReference>
<dbReference type="InterPro" id="IPR029056">
    <property type="entry name" value="Ribokinase-like"/>
</dbReference>
<proteinExistence type="inferred from homology"/>
<dbReference type="Pfam" id="PF00294">
    <property type="entry name" value="PfkB"/>
    <property type="match status" value="1"/>
</dbReference>
<dbReference type="AlphaFoldDB" id="A0A2T0TLF5"/>
<gene>
    <name evidence="7" type="ORF">CLV43_101751</name>
</gene>
<protein>
    <submittedName>
        <fullName evidence="7">Fructokinase</fullName>
    </submittedName>
</protein>
<dbReference type="SUPFAM" id="SSF53613">
    <property type="entry name" value="Ribokinase-like"/>
    <property type="match status" value="1"/>
</dbReference>
<keyword evidence="3" id="KW-0547">Nucleotide-binding</keyword>
<keyword evidence="4 7" id="KW-0418">Kinase</keyword>
<dbReference type="InterPro" id="IPR002173">
    <property type="entry name" value="Carboh/pur_kinase_PfkB_CS"/>
</dbReference>
<dbReference type="OrthoDB" id="9795789at2"/>
<dbReference type="PROSITE" id="PS00584">
    <property type="entry name" value="PFKB_KINASES_2"/>
    <property type="match status" value="1"/>
</dbReference>
<evidence type="ECO:0000259" key="6">
    <source>
        <dbReference type="Pfam" id="PF00294"/>
    </source>
</evidence>
<accession>A0A2T0TLF5</accession>
<dbReference type="RefSeq" id="WP_106185495.1">
    <property type="nucleotide sequence ID" value="NZ_PVTF01000001.1"/>
</dbReference>
<dbReference type="Gene3D" id="3.40.1190.20">
    <property type="match status" value="1"/>
</dbReference>
<dbReference type="InterPro" id="IPR011611">
    <property type="entry name" value="PfkB_dom"/>
</dbReference>
<organism evidence="7 8">
    <name type="scientific">Umezawaea tangerina</name>
    <dbReference type="NCBI Taxonomy" id="84725"/>
    <lineage>
        <taxon>Bacteria</taxon>
        <taxon>Bacillati</taxon>
        <taxon>Actinomycetota</taxon>
        <taxon>Actinomycetes</taxon>
        <taxon>Pseudonocardiales</taxon>
        <taxon>Pseudonocardiaceae</taxon>
        <taxon>Umezawaea</taxon>
    </lineage>
</organism>
<evidence type="ECO:0000313" key="8">
    <source>
        <dbReference type="Proteomes" id="UP000239494"/>
    </source>
</evidence>
<dbReference type="Proteomes" id="UP000239494">
    <property type="component" value="Unassembled WGS sequence"/>
</dbReference>
<evidence type="ECO:0000256" key="3">
    <source>
        <dbReference type="ARBA" id="ARBA00022741"/>
    </source>
</evidence>
<name>A0A2T0TLF5_9PSEU</name>
<dbReference type="EMBL" id="PVTF01000001">
    <property type="protein sequence ID" value="PRY46475.1"/>
    <property type="molecule type" value="Genomic_DNA"/>
</dbReference>
<keyword evidence="2" id="KW-0808">Transferase</keyword>
<dbReference type="GO" id="GO:0016301">
    <property type="term" value="F:kinase activity"/>
    <property type="evidence" value="ECO:0007669"/>
    <property type="project" value="UniProtKB-KW"/>
</dbReference>
<comment type="similarity">
    <text evidence="1">Belongs to the carbohydrate kinase PfkB family.</text>
</comment>
<dbReference type="PANTHER" id="PTHR43085:SF1">
    <property type="entry name" value="PSEUDOURIDINE KINASE-RELATED"/>
    <property type="match status" value="1"/>
</dbReference>
<dbReference type="GO" id="GO:0005524">
    <property type="term" value="F:ATP binding"/>
    <property type="evidence" value="ECO:0007669"/>
    <property type="project" value="UniProtKB-KW"/>
</dbReference>
<evidence type="ECO:0000256" key="2">
    <source>
        <dbReference type="ARBA" id="ARBA00022679"/>
    </source>
</evidence>